<reference evidence="2" key="1">
    <citation type="submission" date="2018-12" db="EMBL/GenBank/DDBJ databases">
        <title>Tengunoibacter tsumagoiensis gen. nov., sp. nov., Dictyobacter kobayashii sp. nov., D. alpinus sp. nov., and D. joshuensis sp. nov. and description of Dictyobacteraceae fam. nov. within the order Ktedonobacterales isolated from Tengu-no-mugimeshi.</title>
        <authorList>
            <person name="Wang C.M."/>
            <person name="Zheng Y."/>
            <person name="Sakai Y."/>
            <person name="Toyoda A."/>
            <person name="Minakuchi Y."/>
            <person name="Abe K."/>
            <person name="Yokota A."/>
            <person name="Yabe S."/>
        </authorList>
    </citation>
    <scope>NUCLEOTIDE SEQUENCE [LARGE SCALE GENOMIC DNA]</scope>
    <source>
        <strain evidence="2">Uno11</strain>
    </source>
</reference>
<organism evidence="1 2">
    <name type="scientific">Dictyobacter kobayashii</name>
    <dbReference type="NCBI Taxonomy" id="2014872"/>
    <lineage>
        <taxon>Bacteria</taxon>
        <taxon>Bacillati</taxon>
        <taxon>Chloroflexota</taxon>
        <taxon>Ktedonobacteria</taxon>
        <taxon>Ktedonobacterales</taxon>
        <taxon>Dictyobacteraceae</taxon>
        <taxon>Dictyobacter</taxon>
    </lineage>
</organism>
<protein>
    <submittedName>
        <fullName evidence="1">Uncharacterized protein</fullName>
    </submittedName>
</protein>
<evidence type="ECO:0000313" key="1">
    <source>
        <dbReference type="EMBL" id="GCE17545.1"/>
    </source>
</evidence>
<evidence type="ECO:0000313" key="2">
    <source>
        <dbReference type="Proteomes" id="UP000287188"/>
    </source>
</evidence>
<dbReference type="RefSeq" id="WP_126549211.1">
    <property type="nucleotide sequence ID" value="NZ_BIFS01000001.1"/>
</dbReference>
<dbReference type="Proteomes" id="UP000287188">
    <property type="component" value="Unassembled WGS sequence"/>
</dbReference>
<keyword evidence="2" id="KW-1185">Reference proteome</keyword>
<sequence>MALVLTGVVNGIRPVGGTIEKGPRAGEQWHFLSMEITDPRYGRVYSCQLRSNDRQYKDLVEAKPGKDDKGRDIEVHTLKKELAGHKVKVTFVSQTAGEREIEDKNSGEKQTILQIRTQVTNLRDLGLPEDDDE</sequence>
<proteinExistence type="predicted"/>
<dbReference type="EMBL" id="BIFS01000001">
    <property type="protein sequence ID" value="GCE17545.1"/>
    <property type="molecule type" value="Genomic_DNA"/>
</dbReference>
<name>A0A402AEM9_9CHLR</name>
<comment type="caution">
    <text evidence="1">The sequence shown here is derived from an EMBL/GenBank/DDBJ whole genome shotgun (WGS) entry which is preliminary data.</text>
</comment>
<gene>
    <name evidence="1" type="ORF">KDK_13450</name>
</gene>
<accession>A0A402AEM9</accession>
<dbReference type="AlphaFoldDB" id="A0A402AEM9"/>
<dbReference type="OrthoDB" id="158736at2"/>